<comment type="caution">
    <text evidence="1">The sequence shown here is derived from an EMBL/GenBank/DDBJ whole genome shotgun (WGS) entry which is preliminary data.</text>
</comment>
<accession>A0ABQ6EMB7</accession>
<proteinExistence type="predicted"/>
<name>A0ABQ6EMB7_9VIBR</name>
<gene>
    <name evidence="1" type="ORF">GCM10007931_08800</name>
</gene>
<dbReference type="EMBL" id="BSPV01000003">
    <property type="protein sequence ID" value="GLT13906.1"/>
    <property type="molecule type" value="Genomic_DNA"/>
</dbReference>
<sequence length="120" mass="13819">MITKFKGSRAWNAYMAYVGFIFHLHRAATFRELKFTTVEECQAYFKQADIEAKRQIIIELMTVVRIDTTDMMALLAIHENKHGMSIDASSIDNFELKEIGEMVIESLLRCSSEKDAGLFF</sequence>
<reference evidence="2" key="1">
    <citation type="journal article" date="2019" name="Int. J. Syst. Evol. Microbiol.">
        <title>The Global Catalogue of Microorganisms (GCM) 10K type strain sequencing project: providing services to taxonomists for standard genome sequencing and annotation.</title>
        <authorList>
            <consortium name="The Broad Institute Genomics Platform"/>
            <consortium name="The Broad Institute Genome Sequencing Center for Infectious Disease"/>
            <person name="Wu L."/>
            <person name="Ma J."/>
        </authorList>
    </citation>
    <scope>NUCLEOTIDE SEQUENCE [LARGE SCALE GENOMIC DNA]</scope>
    <source>
        <strain evidence="2">NBRC 111146</strain>
    </source>
</reference>
<evidence type="ECO:0000313" key="2">
    <source>
        <dbReference type="Proteomes" id="UP001157156"/>
    </source>
</evidence>
<keyword evidence="2" id="KW-1185">Reference proteome</keyword>
<evidence type="ECO:0000313" key="1">
    <source>
        <dbReference type="EMBL" id="GLT13906.1"/>
    </source>
</evidence>
<dbReference type="Proteomes" id="UP001157156">
    <property type="component" value="Unassembled WGS sequence"/>
</dbReference>
<protein>
    <submittedName>
        <fullName evidence="1">Uncharacterized protein</fullName>
    </submittedName>
</protein>
<organism evidence="1 2">
    <name type="scientific">Vibrio algivorus</name>
    <dbReference type="NCBI Taxonomy" id="1667024"/>
    <lineage>
        <taxon>Bacteria</taxon>
        <taxon>Pseudomonadati</taxon>
        <taxon>Pseudomonadota</taxon>
        <taxon>Gammaproteobacteria</taxon>
        <taxon>Vibrionales</taxon>
        <taxon>Vibrionaceae</taxon>
        <taxon>Vibrio</taxon>
    </lineage>
</organism>
<dbReference type="RefSeq" id="WP_089124281.1">
    <property type="nucleotide sequence ID" value="NZ_BSPV01000003.1"/>
</dbReference>